<feature type="compositionally biased region" description="Basic and acidic residues" evidence="2">
    <location>
        <begin position="110"/>
        <end position="144"/>
    </location>
</feature>
<feature type="compositionally biased region" description="Basic and acidic residues" evidence="2">
    <location>
        <begin position="36"/>
        <end position="57"/>
    </location>
</feature>
<dbReference type="InterPro" id="IPR024771">
    <property type="entry name" value="SUZ"/>
</dbReference>
<keyword evidence="6" id="KW-1185">Reference proteome</keyword>
<evidence type="ECO:0000259" key="4">
    <source>
        <dbReference type="PROSITE" id="PS51673"/>
    </source>
</evidence>
<reference evidence="5 6" key="1">
    <citation type="submission" date="2019-09" db="EMBL/GenBank/DDBJ databases">
        <title>Bird 10,000 Genomes (B10K) Project - Family phase.</title>
        <authorList>
            <person name="Zhang G."/>
        </authorList>
    </citation>
    <scope>NUCLEOTIDE SEQUENCE [LARGE SCALE GENOMIC DNA]</scope>
    <source>
        <strain evidence="5">B10K-DU-001-18</strain>
        <tissue evidence="5">Muscle</tissue>
    </source>
</reference>
<evidence type="ECO:0000313" key="5">
    <source>
        <dbReference type="EMBL" id="NWR53191.1"/>
    </source>
</evidence>
<feature type="region of interest" description="Disordered" evidence="2">
    <location>
        <begin position="746"/>
        <end position="782"/>
    </location>
</feature>
<organism evidence="5 6">
    <name type="scientific">Regulus satrapa</name>
    <name type="common">Golden-crowned kinglet</name>
    <dbReference type="NCBI Taxonomy" id="13245"/>
    <lineage>
        <taxon>Eukaryota</taxon>
        <taxon>Metazoa</taxon>
        <taxon>Chordata</taxon>
        <taxon>Craniata</taxon>
        <taxon>Vertebrata</taxon>
        <taxon>Euteleostomi</taxon>
        <taxon>Archelosauria</taxon>
        <taxon>Archosauria</taxon>
        <taxon>Dinosauria</taxon>
        <taxon>Saurischia</taxon>
        <taxon>Theropoda</taxon>
        <taxon>Coelurosauria</taxon>
        <taxon>Aves</taxon>
        <taxon>Neognathae</taxon>
        <taxon>Neoaves</taxon>
        <taxon>Telluraves</taxon>
        <taxon>Australaves</taxon>
        <taxon>Passeriformes</taxon>
        <taxon>Regulidae</taxon>
        <taxon>Regulus</taxon>
    </lineage>
</organism>
<feature type="compositionally biased region" description="Polar residues" evidence="2">
    <location>
        <begin position="417"/>
        <end position="426"/>
    </location>
</feature>
<feature type="non-terminal residue" evidence="5">
    <location>
        <position position="1"/>
    </location>
</feature>
<evidence type="ECO:0000256" key="2">
    <source>
        <dbReference type="SAM" id="MobiDB-lite"/>
    </source>
</evidence>
<evidence type="ECO:0000259" key="3">
    <source>
        <dbReference type="PROSITE" id="PS51061"/>
    </source>
</evidence>
<dbReference type="AlphaFoldDB" id="A0A7K4Y2F5"/>
<feature type="compositionally biased region" description="Polar residues" evidence="2">
    <location>
        <begin position="503"/>
        <end position="513"/>
    </location>
</feature>
<dbReference type="PROSITE" id="PS51061">
    <property type="entry name" value="R3H"/>
    <property type="match status" value="1"/>
</dbReference>
<dbReference type="CDD" id="cd02642">
    <property type="entry name" value="R3H_encore_like"/>
    <property type="match status" value="1"/>
</dbReference>
<dbReference type="GO" id="GO:0003676">
    <property type="term" value="F:nucleic acid binding"/>
    <property type="evidence" value="ECO:0007669"/>
    <property type="project" value="UniProtKB-UniRule"/>
</dbReference>
<feature type="compositionally biased region" description="Pro residues" evidence="2">
    <location>
        <begin position="434"/>
        <end position="449"/>
    </location>
</feature>
<feature type="compositionally biased region" description="Basic residues" evidence="2">
    <location>
        <begin position="59"/>
        <end position="72"/>
    </location>
</feature>
<dbReference type="OrthoDB" id="278430at2759"/>
<evidence type="ECO:0000256" key="1">
    <source>
        <dbReference type="ARBA" id="ARBA00022553"/>
    </source>
</evidence>
<feature type="compositionally biased region" description="Basic and acidic residues" evidence="2">
    <location>
        <begin position="258"/>
        <end position="271"/>
    </location>
</feature>
<dbReference type="InterPro" id="IPR036867">
    <property type="entry name" value="R3H_dom_sf"/>
</dbReference>
<dbReference type="Pfam" id="PF12752">
    <property type="entry name" value="SUZ"/>
    <property type="match status" value="1"/>
</dbReference>
<feature type="compositionally biased region" description="Low complexity" evidence="2">
    <location>
        <begin position="565"/>
        <end position="577"/>
    </location>
</feature>
<dbReference type="SUPFAM" id="SSF82708">
    <property type="entry name" value="R3H domain"/>
    <property type="match status" value="1"/>
</dbReference>
<feature type="compositionally biased region" description="Polar residues" evidence="2">
    <location>
        <begin position="387"/>
        <end position="410"/>
    </location>
</feature>
<proteinExistence type="predicted"/>
<feature type="compositionally biased region" description="Basic and acidic residues" evidence="2">
    <location>
        <begin position="12"/>
        <end position="27"/>
    </location>
</feature>
<feature type="compositionally biased region" description="Basic and acidic residues" evidence="2">
    <location>
        <begin position="278"/>
        <end position="288"/>
    </location>
</feature>
<dbReference type="Pfam" id="PF01424">
    <property type="entry name" value="R3H"/>
    <property type="match status" value="1"/>
</dbReference>
<dbReference type="Gene3D" id="3.30.1370.50">
    <property type="entry name" value="R3H-like domain"/>
    <property type="match status" value="1"/>
</dbReference>
<feature type="region of interest" description="Disordered" evidence="2">
    <location>
        <begin position="258"/>
        <end position="288"/>
    </location>
</feature>
<feature type="domain" description="SUZ" evidence="4">
    <location>
        <begin position="234"/>
        <end position="304"/>
    </location>
</feature>
<keyword evidence="1" id="KW-0597">Phosphoprotein</keyword>
<comment type="caution">
    <text evidence="5">The sequence shown here is derived from an EMBL/GenBank/DDBJ whole genome shotgun (WGS) entry which is preliminary data.</text>
</comment>
<feature type="region of interest" description="Disordered" evidence="2">
    <location>
        <begin position="310"/>
        <end position="477"/>
    </location>
</feature>
<feature type="region of interest" description="Disordered" evidence="2">
    <location>
        <begin position="503"/>
        <end position="523"/>
    </location>
</feature>
<feature type="region of interest" description="Disordered" evidence="2">
    <location>
        <begin position="1"/>
        <end position="72"/>
    </location>
</feature>
<feature type="compositionally biased region" description="Polar residues" evidence="2">
    <location>
        <begin position="546"/>
        <end position="564"/>
    </location>
</feature>
<evidence type="ECO:0000313" key="6">
    <source>
        <dbReference type="Proteomes" id="UP000529728"/>
    </source>
</evidence>
<dbReference type="FunFam" id="3.30.1370.50:FF:000001">
    <property type="entry name" value="R3H domain-containing protein 2 isoform 1"/>
    <property type="match status" value="1"/>
</dbReference>
<gene>
    <name evidence="5" type="primary">R3hdm2</name>
    <name evidence="5" type="ORF">REGSAT_R06907</name>
</gene>
<dbReference type="InterPro" id="IPR051937">
    <property type="entry name" value="R3H_domain_containing"/>
</dbReference>
<feature type="region of interest" description="Disordered" evidence="2">
    <location>
        <begin position="537"/>
        <end position="625"/>
    </location>
</feature>
<feature type="compositionally biased region" description="Low complexity" evidence="2">
    <location>
        <begin position="603"/>
        <end position="625"/>
    </location>
</feature>
<dbReference type="PANTHER" id="PTHR15672">
    <property type="entry name" value="CAMP-REGULATED PHOSPHOPROTEIN 21 RELATED R3H DOMAIN CONTAINING PROTEIN"/>
    <property type="match status" value="1"/>
</dbReference>
<dbReference type="Proteomes" id="UP000529728">
    <property type="component" value="Unassembled WGS sequence"/>
</dbReference>
<dbReference type="InterPro" id="IPR001374">
    <property type="entry name" value="R3H_dom"/>
</dbReference>
<dbReference type="PANTHER" id="PTHR15672:SF13">
    <property type="entry name" value="R3H DOMAIN-CONTAINING PROTEIN 2"/>
    <property type="match status" value="1"/>
</dbReference>
<feature type="non-terminal residue" evidence="5">
    <location>
        <position position="782"/>
    </location>
</feature>
<feature type="region of interest" description="Disordered" evidence="2">
    <location>
        <begin position="107"/>
        <end position="145"/>
    </location>
</feature>
<dbReference type="EMBL" id="VWZN01021658">
    <property type="protein sequence ID" value="NWR53191.1"/>
    <property type="molecule type" value="Genomic_DNA"/>
</dbReference>
<feature type="domain" description="R3H" evidence="3">
    <location>
        <begin position="170"/>
        <end position="233"/>
    </location>
</feature>
<feature type="compositionally biased region" description="Polar residues" evidence="2">
    <location>
        <begin position="333"/>
        <end position="342"/>
    </location>
</feature>
<dbReference type="SMART" id="SM00393">
    <property type="entry name" value="R3H"/>
    <property type="match status" value="1"/>
</dbReference>
<accession>A0A7K4Y2F5</accession>
<dbReference type="PROSITE" id="PS51673">
    <property type="entry name" value="SUZ"/>
    <property type="match status" value="1"/>
</dbReference>
<name>A0A7K4Y2F5_REGSA</name>
<protein>
    <submittedName>
        <fullName evidence="5">R3HD2 protein</fullName>
    </submittedName>
</protein>
<sequence>MSNSNTAQESLEIMKESEKKVVEESVNKTKYVSRSPSKEEVEKDGGEEVSVRQESQKRTSSHGHARKRAKSNSKLKLVRSLAVCEESSGPFVDGLLESQDIIQLHVSCPSDKEEEKSTKDGVEKEEKDKNKEKTPRKMLSRDSSQEYTDSTGIDLHEFLVNTLKKNPRDRMMLLKLEQEILEFISDSNNQFKKFPQMTSYHRMLLHRVAAYFGMDHNVDQTGKAVIINKTSNTRIPEQRFSEHIKDEKNAEFPQRFILKRDDTSMDRDDNQIRLPLQDGRRSKSIEEREEEYQRVRERIFAREHQQLCRSPFPGAQFDSPDVCRGNRDGLSRASGSRQSSTESEIKSLEPRPWSSTDSDGSIRNLRPPVTKASSFSGISILTRGDSVGSSKGSTASRTSRAGTEPKNTWQPGAPEACSQSPSSQPSRGLLPCTAPQPPPQPPPQAPGLPPAQQQPAMSNPMMSQPVPALQPVPYSPSSCPQVLLPVSPPQQYNLADELSSPFGQISLSRQGSTEAPDPSSAMFQSSLISQHPQQTGFIMATPGQPIPTSSYSASGHTGPTQQVLQPQGYIQPPQQIQVSYYPPGQYPNSSQQYRPLSHPVAYSSQRPQQLPQQSQQPGLQPMMSNQQQTYQGVVGVQQAQPPGLLNSQRNNMGSQMQSVMGVQQAQPPGLLSSQRSGMGSQMQGLMVQYTPLPSYQVPMASESQNVVQQPFQQPVLVPASQSVQGGLQAGGVPIYYSVIPTAQQNGTSPSVGFLQPPGSEQYQMPQSPAPCSPPQMQQQYSG</sequence>